<dbReference type="InterPro" id="IPR055627">
    <property type="entry name" value="DUF7203"/>
</dbReference>
<name>A0A2Z5ZCL7_9CAUD</name>
<organism evidence="1 2">
    <name type="scientific">Escherichia phage EcS1</name>
    <dbReference type="NCBI Taxonomy" id="2083276"/>
    <lineage>
        <taxon>Viruses</taxon>
        <taxon>Duplodnaviria</taxon>
        <taxon>Heunggongvirae</taxon>
        <taxon>Uroviricota</taxon>
        <taxon>Caudoviricetes</taxon>
        <taxon>Pantevenvirales</taxon>
        <taxon>Straboviridae</taxon>
        <taxon>Tevenvirinae</taxon>
        <taxon>Kagamiyamavirus</taxon>
        <taxon>Kagamiyamavirus ecs1</taxon>
    </lineage>
</organism>
<dbReference type="Pfam" id="PF23833">
    <property type="entry name" value="DUF7203"/>
    <property type="match status" value="1"/>
</dbReference>
<dbReference type="EMBL" id="LC371242">
    <property type="protein sequence ID" value="BBC78142.1"/>
    <property type="molecule type" value="Genomic_DNA"/>
</dbReference>
<keyword evidence="2" id="KW-1185">Reference proteome</keyword>
<dbReference type="KEGG" id="vg:65108281"/>
<dbReference type="GeneID" id="65108281"/>
<accession>A0A2Z5ZCL7</accession>
<protein>
    <submittedName>
        <fullName evidence="1">Uncharacterized protein</fullName>
    </submittedName>
</protein>
<dbReference type="RefSeq" id="YP_010090789.1">
    <property type="nucleotide sequence ID" value="NC_055721.1"/>
</dbReference>
<evidence type="ECO:0000313" key="1">
    <source>
        <dbReference type="EMBL" id="BBC78142.1"/>
    </source>
</evidence>
<dbReference type="Proteomes" id="UP000250157">
    <property type="component" value="Segment"/>
</dbReference>
<reference evidence="1 2" key="1">
    <citation type="submission" date="2018-02" db="EMBL/GenBank/DDBJ databases">
        <title>Full genome sequencing of a novel polyvalent bacteriophage as one of T4-Family member.</title>
        <authorList>
            <person name="Kawasaki T."/>
            <person name="Saad A.M."/>
            <person name="Yamada T."/>
        </authorList>
    </citation>
    <scope>NUCLEOTIDE SEQUENCE [LARGE SCALE GENOMIC DNA]</scope>
    <source>
        <strain evidence="1 2">EcS1</strain>
    </source>
</reference>
<proteinExistence type="predicted"/>
<evidence type="ECO:0000313" key="2">
    <source>
        <dbReference type="Proteomes" id="UP000250157"/>
    </source>
</evidence>
<sequence>MNFADSIIRQCEHFLNEAREDFRAEMQKAIDKYENEKWITSVIVDEELENNSFQPKHKRFKLKCNTLDLIEMDRAQIKATEFLDARKIVIVASRDTALKGQELMTSAWFTGEPLNRTFY</sequence>